<dbReference type="Gene3D" id="3.30.70.100">
    <property type="match status" value="1"/>
</dbReference>
<sequence length="219" mass="23948">MAITEVGCMGVKPGLSITDPSTPEGAILPGVWKTVLTKPGGPQRIFWGLEKEDSSKVWAFFDWNSVQEHVDFAKTHVAEAVKDIPKVCTHGEFTKHVTLLPSTDVLGSPITQIIASYFPSDISADEKDKITQHVKGLLSKADTNDPGYIPWGYGWGLENDYPVRGLGGKTGTIFMVLVGAQTGDQHNTLFGELVHAVKSMDGLVGLHQFTMRSLRQERE</sequence>
<dbReference type="EMBL" id="CVQH01026972">
    <property type="protein sequence ID" value="CRK41586.1"/>
    <property type="molecule type" value="Genomic_DNA"/>
</dbReference>
<keyword evidence="3" id="KW-1185">Reference proteome</keyword>
<evidence type="ECO:0000313" key="1">
    <source>
        <dbReference type="EMBL" id="CRK18945.1"/>
    </source>
</evidence>
<evidence type="ECO:0000313" key="2">
    <source>
        <dbReference type="EMBL" id="CRK41586.1"/>
    </source>
</evidence>
<name>A0A0G4LB60_VERLO</name>
<reference evidence="3 4" key="1">
    <citation type="submission" date="2015-05" db="EMBL/GenBank/DDBJ databases">
        <authorList>
            <person name="Fogelqvist Johan"/>
        </authorList>
    </citation>
    <scope>NUCLEOTIDE SEQUENCE [LARGE SCALE GENOMIC DNA]</scope>
    <source>
        <strain evidence="2">VL1</strain>
        <strain evidence="1">VL2</strain>
    </source>
</reference>
<protein>
    <recommendedName>
        <fullName evidence="5">ABM domain-containing protein</fullName>
    </recommendedName>
</protein>
<accession>A0A0G4LB60</accession>
<evidence type="ECO:0000313" key="3">
    <source>
        <dbReference type="Proteomes" id="UP000044602"/>
    </source>
</evidence>
<proteinExistence type="predicted"/>
<evidence type="ECO:0000313" key="4">
    <source>
        <dbReference type="Proteomes" id="UP000045706"/>
    </source>
</evidence>
<dbReference type="EMBL" id="CVQI01009446">
    <property type="protein sequence ID" value="CRK18945.1"/>
    <property type="molecule type" value="Genomic_DNA"/>
</dbReference>
<gene>
    <name evidence="2" type="ORF">BN1708_008514</name>
    <name evidence="1" type="ORF">BN1723_011732</name>
</gene>
<evidence type="ECO:0008006" key="5">
    <source>
        <dbReference type="Google" id="ProtNLM"/>
    </source>
</evidence>
<dbReference type="Proteomes" id="UP000044602">
    <property type="component" value="Unassembled WGS sequence"/>
</dbReference>
<dbReference type="AlphaFoldDB" id="A0A0G4LB60"/>
<dbReference type="Proteomes" id="UP000045706">
    <property type="component" value="Unassembled WGS sequence"/>
</dbReference>
<organism evidence="1 4">
    <name type="scientific">Verticillium longisporum</name>
    <name type="common">Verticillium dahliae var. longisporum</name>
    <dbReference type="NCBI Taxonomy" id="100787"/>
    <lineage>
        <taxon>Eukaryota</taxon>
        <taxon>Fungi</taxon>
        <taxon>Dikarya</taxon>
        <taxon>Ascomycota</taxon>
        <taxon>Pezizomycotina</taxon>
        <taxon>Sordariomycetes</taxon>
        <taxon>Hypocreomycetidae</taxon>
        <taxon>Glomerellales</taxon>
        <taxon>Plectosphaerellaceae</taxon>
        <taxon>Verticillium</taxon>
    </lineage>
</organism>